<protein>
    <submittedName>
        <fullName evidence="2">Uncharacterized protein</fullName>
    </submittedName>
</protein>
<dbReference type="AlphaFoldDB" id="A0A8H6U1G6"/>
<keyword evidence="1" id="KW-1133">Transmembrane helix</keyword>
<gene>
    <name evidence="2" type="ORF">MSAN_02504200</name>
</gene>
<organism evidence="2 3">
    <name type="scientific">Mycena sanguinolenta</name>
    <dbReference type="NCBI Taxonomy" id="230812"/>
    <lineage>
        <taxon>Eukaryota</taxon>
        <taxon>Fungi</taxon>
        <taxon>Dikarya</taxon>
        <taxon>Basidiomycota</taxon>
        <taxon>Agaricomycotina</taxon>
        <taxon>Agaricomycetes</taxon>
        <taxon>Agaricomycetidae</taxon>
        <taxon>Agaricales</taxon>
        <taxon>Marasmiineae</taxon>
        <taxon>Mycenaceae</taxon>
        <taxon>Mycena</taxon>
    </lineage>
</organism>
<feature type="transmembrane region" description="Helical" evidence="1">
    <location>
        <begin position="24"/>
        <end position="43"/>
    </location>
</feature>
<keyword evidence="3" id="KW-1185">Reference proteome</keyword>
<dbReference type="Proteomes" id="UP000623467">
    <property type="component" value="Unassembled WGS sequence"/>
</dbReference>
<keyword evidence="1" id="KW-0812">Transmembrane</keyword>
<feature type="transmembrane region" description="Helical" evidence="1">
    <location>
        <begin position="124"/>
        <end position="145"/>
    </location>
</feature>
<evidence type="ECO:0000313" key="2">
    <source>
        <dbReference type="EMBL" id="KAF7326606.1"/>
    </source>
</evidence>
<name>A0A8H6U1G6_9AGAR</name>
<dbReference type="EMBL" id="JACAZH010000096">
    <property type="protein sequence ID" value="KAF7326606.1"/>
    <property type="molecule type" value="Genomic_DNA"/>
</dbReference>
<keyword evidence="1" id="KW-0472">Membrane</keyword>
<evidence type="ECO:0000313" key="3">
    <source>
        <dbReference type="Proteomes" id="UP000623467"/>
    </source>
</evidence>
<proteinExistence type="predicted"/>
<comment type="caution">
    <text evidence="2">The sequence shown here is derived from an EMBL/GenBank/DDBJ whole genome shotgun (WGS) entry which is preliminary data.</text>
</comment>
<evidence type="ECO:0000256" key="1">
    <source>
        <dbReference type="SAM" id="Phobius"/>
    </source>
</evidence>
<accession>A0A8H6U1G6</accession>
<sequence length="165" mass="18576">MFTDVFSNLRIFDIIILRQPRCRYLASFAAHVAFVIHFITHNFNSVLDNDKPLLLAHSIFEILPPPNLPQCHASAGFRIAPFTPATCLILWSNLGVLQFGHTHPYQLSPQSPPHPAPRVRPNSFFILNLVMLNILFILSPVMLVGGHDTSHSPTQYCIHCTRALT</sequence>
<reference evidence="2" key="1">
    <citation type="submission" date="2020-05" db="EMBL/GenBank/DDBJ databases">
        <title>Mycena genomes resolve the evolution of fungal bioluminescence.</title>
        <authorList>
            <person name="Tsai I.J."/>
        </authorList>
    </citation>
    <scope>NUCLEOTIDE SEQUENCE</scope>
    <source>
        <strain evidence="2">160909Yilan</strain>
    </source>
</reference>